<organism evidence="1 2">
    <name type="scientific">Gossypium stocksii</name>
    <dbReference type="NCBI Taxonomy" id="47602"/>
    <lineage>
        <taxon>Eukaryota</taxon>
        <taxon>Viridiplantae</taxon>
        <taxon>Streptophyta</taxon>
        <taxon>Embryophyta</taxon>
        <taxon>Tracheophyta</taxon>
        <taxon>Spermatophyta</taxon>
        <taxon>Magnoliopsida</taxon>
        <taxon>eudicotyledons</taxon>
        <taxon>Gunneridae</taxon>
        <taxon>Pentapetalae</taxon>
        <taxon>rosids</taxon>
        <taxon>malvids</taxon>
        <taxon>Malvales</taxon>
        <taxon>Malvaceae</taxon>
        <taxon>Malvoideae</taxon>
        <taxon>Gossypium</taxon>
    </lineage>
</organism>
<name>A0A9D3US64_9ROSI</name>
<evidence type="ECO:0008006" key="3">
    <source>
        <dbReference type="Google" id="ProtNLM"/>
    </source>
</evidence>
<reference evidence="1 2" key="1">
    <citation type="journal article" date="2021" name="Plant Biotechnol. J.">
        <title>Multi-omics assisted identification of the key and species-specific regulatory components of drought-tolerant mechanisms in Gossypium stocksii.</title>
        <authorList>
            <person name="Yu D."/>
            <person name="Ke L."/>
            <person name="Zhang D."/>
            <person name="Wu Y."/>
            <person name="Sun Y."/>
            <person name="Mei J."/>
            <person name="Sun J."/>
            <person name="Sun Y."/>
        </authorList>
    </citation>
    <scope>NUCLEOTIDE SEQUENCE [LARGE SCALE GENOMIC DNA]</scope>
    <source>
        <strain evidence="2">cv. E1</strain>
        <tissue evidence="1">Leaf</tissue>
    </source>
</reference>
<comment type="caution">
    <text evidence="1">The sequence shown here is derived from an EMBL/GenBank/DDBJ whole genome shotgun (WGS) entry which is preliminary data.</text>
</comment>
<dbReference type="OrthoDB" id="960611at2759"/>
<dbReference type="EMBL" id="JAIQCV010000010">
    <property type="protein sequence ID" value="KAH1056291.1"/>
    <property type="molecule type" value="Genomic_DNA"/>
</dbReference>
<evidence type="ECO:0000313" key="2">
    <source>
        <dbReference type="Proteomes" id="UP000828251"/>
    </source>
</evidence>
<proteinExistence type="predicted"/>
<dbReference type="Proteomes" id="UP000828251">
    <property type="component" value="Unassembled WGS sequence"/>
</dbReference>
<accession>A0A9D3US64</accession>
<sequence length="104" mass="12053">MEEQERRLIFSIDRVLQCYIRNMSGPPPSLLIENYLREVGFWHVANIGRGCKLDSKLVSAFIEKWDPRHIHSSFHARSVPSLWRTCSYNWGLPVDGPVLTKSVL</sequence>
<protein>
    <recommendedName>
        <fullName evidence="3">Aminotransferase-like plant mobile domain-containing protein</fullName>
    </recommendedName>
</protein>
<gene>
    <name evidence="1" type="ORF">J1N35_034356</name>
</gene>
<dbReference type="AlphaFoldDB" id="A0A9D3US64"/>
<keyword evidence="2" id="KW-1185">Reference proteome</keyword>
<evidence type="ECO:0000313" key="1">
    <source>
        <dbReference type="EMBL" id="KAH1056291.1"/>
    </source>
</evidence>